<feature type="compositionally biased region" description="Polar residues" evidence="7">
    <location>
        <begin position="1108"/>
        <end position="1132"/>
    </location>
</feature>
<dbReference type="GO" id="GO:0004843">
    <property type="term" value="F:cysteine-type deubiquitinase activity"/>
    <property type="evidence" value="ECO:0007669"/>
    <property type="project" value="UniProtKB-EC"/>
</dbReference>
<dbReference type="Pfam" id="PF02338">
    <property type="entry name" value="OTU"/>
    <property type="match status" value="1"/>
</dbReference>
<evidence type="ECO:0000259" key="8">
    <source>
        <dbReference type="PROSITE" id="PS50802"/>
    </source>
</evidence>
<feature type="compositionally biased region" description="Polar residues" evidence="7">
    <location>
        <begin position="1185"/>
        <end position="1213"/>
    </location>
</feature>
<feature type="compositionally biased region" description="Low complexity" evidence="7">
    <location>
        <begin position="654"/>
        <end position="665"/>
    </location>
</feature>
<name>A0AAV4CFL0_9GAST</name>
<dbReference type="InterPro" id="IPR003323">
    <property type="entry name" value="OTU_dom"/>
</dbReference>
<keyword evidence="4" id="KW-0833">Ubl conjugation pathway</keyword>
<feature type="region of interest" description="Disordered" evidence="7">
    <location>
        <begin position="692"/>
        <end position="775"/>
    </location>
</feature>
<sequence length="1458" mass="159587">MRDNATFLSGFCPNAQCGKRLYFPEHEASVECFGCGQRHTPSVLRNVERLSSGSDIFIGILESLLLNARNKTEAVKKERFDQASLKVDGITNYLCTILSPLLTSYGMDKATGKAKLLTEMGKPPVFDCGQLCDRAFLIDPVHLDVPSYGRDRSGSRIYLQDTLDQIKLSNEKEERLVPVHADGDGHCLVHAVSRALIGWELFWHPLRVNLKQHFINNLAKYKMQFQDFVDESEWTLIINECDPEFVPSGLEPTGLRNIHIFGLANVLRRPIVLLDCLEGIQSSGDYSAIFLPYFSPPSACMNKEGKLNSPLCIAWSSMGRNHFIPLVGVKGKKCPLLSRYMIQRSWGVSDIEIDRYVHFDDMGRCQIGGEKILQSTYIQRLVAAMSDVFFHHHEMSPVLLSDVHEQIFKANGLVCGLNVGLLLDKARTSISQQLLFVCLDCHSLALAQTVSPAWCCPGGELYDLAMSCHGPKLKDGQSYSFPLHNIVASYDAKQDRLVPAPGQQKPTACLYCSGIEFRLVNADYTIQFKDGDRTFTKSNKCRCGFKHYWNGKEYDTAPKKILVLMEWGGKTVKSVVPWFQGEEDESLNSNVYAMAQDLVQTHFPGEFGSERLVQKVVDQILRQTESPEPAKQQRTGAAAGAGLGGSADEAMETSNPSQSHSSLPSTEVSVEADSKEWSPLRASKAILTGLQRQSVHREELNKSAAEKRVRGQIETNAPKQQQKLSSRLSMEEKKSTGIASEKLLEKQKSPPPAEATNSQIPHSGSSDEIQGKPSTNKRIRLSLSDNRHMTLDLPAECKFLELQALISSATALPPNRLRIRHGFPPRELKPPASSDENYKVPVQPGDRIMVDIVPVHGGEGEAGHKSSNMDDRRKVPAGKKSDPPWMSLAEGGMDEVSDRVLQGLMDPLLNSGGDSLDHSLSALALTAALENRDLWTHVQRLPHLFSVNGAFYRQVERDIGLEHGRHYQVPLLPQKVFVYNSHADRLELCLEPYGHFPVEMNVERNSESMLPSGRCNKHKPFSVHQESIEEEEEEEEEAADMSTGRSSSPSHRLSPADIVRHLPLSRGTGLASAGRNSFHSGGSTHLHHHQDSKLVRRGPGYSELSPIPENSGSATSPTEDCSTGFNTAHSTSAGDDGGGAGADVRTDMLHQLVSRIEQAVEMMGSEAQAISEGRWQPQIDKRDSSFTQRNDATCSQDRKQTSSAEQASPNERSGSMDPTRIVETSDGLGQAMPASPTNLTSSNFQSFISPEHGGNQDGVTDGARIAPGKEAKQNAPASSPTKRRQLPMTPTATTVTPPSALSPSSSSSSASSSARASPERKSGGTWGSGMRNSGGSCKDALPSSLTPSAMSQAIVAALAGQVASDIAAMDTDTAVQQNASSEATTWVNTMIEGSEMETLDAANFQSGDEHRAAIEDEKMETSNAGQEIEEKQQQQESRETLQHDVDGSAVVKEEMESP</sequence>
<feature type="domain" description="OTU" evidence="8">
    <location>
        <begin position="176"/>
        <end position="329"/>
    </location>
</feature>
<keyword evidence="6" id="KW-0788">Thiol protease</keyword>
<evidence type="ECO:0000313" key="9">
    <source>
        <dbReference type="EMBL" id="GFO30372.1"/>
    </source>
</evidence>
<feature type="compositionally biased region" description="Polar residues" evidence="7">
    <location>
        <begin position="1074"/>
        <end position="1083"/>
    </location>
</feature>
<feature type="region of interest" description="Disordered" evidence="7">
    <location>
        <begin position="1067"/>
        <end position="1143"/>
    </location>
</feature>
<feature type="region of interest" description="Disordered" evidence="7">
    <location>
        <begin position="857"/>
        <end position="886"/>
    </location>
</feature>
<accession>A0AAV4CFL0</accession>
<gene>
    <name evidence="9" type="ORF">PoB_005687700</name>
</gene>
<dbReference type="GO" id="GO:0090168">
    <property type="term" value="P:Golgi reassembly"/>
    <property type="evidence" value="ECO:0007669"/>
    <property type="project" value="TreeGrafter"/>
</dbReference>
<reference evidence="9 10" key="1">
    <citation type="journal article" date="2021" name="Elife">
        <title>Chloroplast acquisition without the gene transfer in kleptoplastic sea slugs, Plakobranchus ocellatus.</title>
        <authorList>
            <person name="Maeda T."/>
            <person name="Takahashi S."/>
            <person name="Yoshida T."/>
            <person name="Shimamura S."/>
            <person name="Takaki Y."/>
            <person name="Nagai Y."/>
            <person name="Toyoda A."/>
            <person name="Suzuki Y."/>
            <person name="Arimoto A."/>
            <person name="Ishii H."/>
            <person name="Satoh N."/>
            <person name="Nishiyama T."/>
            <person name="Hasebe M."/>
            <person name="Maruyama T."/>
            <person name="Minagawa J."/>
            <person name="Obokata J."/>
            <person name="Shigenobu S."/>
        </authorList>
    </citation>
    <scope>NUCLEOTIDE SEQUENCE [LARGE SCALE GENOMIC DNA]</scope>
</reference>
<evidence type="ECO:0000256" key="2">
    <source>
        <dbReference type="ARBA" id="ARBA00012759"/>
    </source>
</evidence>
<evidence type="ECO:0000256" key="4">
    <source>
        <dbReference type="ARBA" id="ARBA00022786"/>
    </source>
</evidence>
<feature type="compositionally biased region" description="Polar residues" evidence="7">
    <location>
        <begin position="713"/>
        <end position="728"/>
    </location>
</feature>
<dbReference type="GO" id="GO:0016320">
    <property type="term" value="P:endoplasmic reticulum membrane fusion"/>
    <property type="evidence" value="ECO:0007669"/>
    <property type="project" value="TreeGrafter"/>
</dbReference>
<dbReference type="CDD" id="cd17059">
    <property type="entry name" value="Ubl_OTU1"/>
    <property type="match status" value="1"/>
</dbReference>
<comment type="caution">
    <text evidence="9">The sequence shown here is derived from an EMBL/GenBank/DDBJ whole genome shotgun (WGS) entry which is preliminary data.</text>
</comment>
<dbReference type="GO" id="GO:0035871">
    <property type="term" value="P:protein K11-linked deubiquitination"/>
    <property type="evidence" value="ECO:0007669"/>
    <property type="project" value="TreeGrafter"/>
</dbReference>
<feature type="compositionally biased region" description="Polar residues" evidence="7">
    <location>
        <begin position="755"/>
        <end position="774"/>
    </location>
</feature>
<evidence type="ECO:0000256" key="1">
    <source>
        <dbReference type="ARBA" id="ARBA00000707"/>
    </source>
</evidence>
<dbReference type="PROSITE" id="PS50802">
    <property type="entry name" value="OTU"/>
    <property type="match status" value="1"/>
</dbReference>
<feature type="compositionally biased region" description="Basic and acidic residues" evidence="7">
    <location>
        <begin position="695"/>
        <end position="711"/>
    </location>
</feature>
<dbReference type="Pfam" id="PF19437">
    <property type="entry name" value="VCIP135_N"/>
    <property type="match status" value="1"/>
</dbReference>
<feature type="region of interest" description="Disordered" evidence="7">
    <location>
        <begin position="1419"/>
        <end position="1458"/>
    </location>
</feature>
<proteinExistence type="predicted"/>
<feature type="compositionally biased region" description="Polar residues" evidence="7">
    <location>
        <begin position="1235"/>
        <end position="1248"/>
    </location>
</feature>
<evidence type="ECO:0000256" key="5">
    <source>
        <dbReference type="ARBA" id="ARBA00022801"/>
    </source>
</evidence>
<feature type="compositionally biased region" description="Low complexity" evidence="7">
    <location>
        <begin position="1289"/>
        <end position="1316"/>
    </location>
</feature>
<dbReference type="EMBL" id="BLXT01006233">
    <property type="protein sequence ID" value="GFO30372.1"/>
    <property type="molecule type" value="Genomic_DNA"/>
</dbReference>
<dbReference type="PANTHER" id="PTHR14843:SF2">
    <property type="entry name" value="DEUBIQUITINATING PROTEIN VCPIP1"/>
    <property type="match status" value="1"/>
</dbReference>
<dbReference type="EC" id="3.4.19.12" evidence="2"/>
<organism evidence="9 10">
    <name type="scientific">Plakobranchus ocellatus</name>
    <dbReference type="NCBI Taxonomy" id="259542"/>
    <lineage>
        <taxon>Eukaryota</taxon>
        <taxon>Metazoa</taxon>
        <taxon>Spiralia</taxon>
        <taxon>Lophotrochozoa</taxon>
        <taxon>Mollusca</taxon>
        <taxon>Gastropoda</taxon>
        <taxon>Heterobranchia</taxon>
        <taxon>Euthyneura</taxon>
        <taxon>Panpulmonata</taxon>
        <taxon>Sacoglossa</taxon>
        <taxon>Placobranchoidea</taxon>
        <taxon>Plakobranchidae</taxon>
        <taxon>Plakobranchus</taxon>
    </lineage>
</organism>
<feature type="compositionally biased region" description="Basic and acidic residues" evidence="7">
    <location>
        <begin position="1428"/>
        <end position="1458"/>
    </location>
</feature>
<dbReference type="GO" id="GO:0071108">
    <property type="term" value="P:protein K48-linked deubiquitination"/>
    <property type="evidence" value="ECO:0007669"/>
    <property type="project" value="TreeGrafter"/>
</dbReference>
<dbReference type="Pfam" id="PF21403">
    <property type="entry name" value="OTU1_UBXL"/>
    <property type="match status" value="1"/>
</dbReference>
<evidence type="ECO:0000256" key="6">
    <source>
        <dbReference type="ARBA" id="ARBA00022807"/>
    </source>
</evidence>
<feature type="compositionally biased region" description="Acidic residues" evidence="7">
    <location>
        <begin position="1028"/>
        <end position="1039"/>
    </location>
</feature>
<dbReference type="InterPro" id="IPR048857">
    <property type="entry name" value="OTU1_Ubl"/>
</dbReference>
<dbReference type="InterPro" id="IPR045827">
    <property type="entry name" value="VCPIP1_N"/>
</dbReference>
<evidence type="ECO:0000313" key="10">
    <source>
        <dbReference type="Proteomes" id="UP000735302"/>
    </source>
</evidence>
<keyword evidence="3" id="KW-0645">Protease</keyword>
<dbReference type="CDD" id="cd22769">
    <property type="entry name" value="OTU_VCIP135"/>
    <property type="match status" value="1"/>
</dbReference>
<feature type="region of interest" description="Disordered" evidence="7">
    <location>
        <begin position="1182"/>
        <end position="1343"/>
    </location>
</feature>
<dbReference type="GO" id="GO:0006508">
    <property type="term" value="P:proteolysis"/>
    <property type="evidence" value="ECO:0007669"/>
    <property type="project" value="UniProtKB-KW"/>
</dbReference>
<feature type="compositionally biased region" description="Basic and acidic residues" evidence="7">
    <location>
        <begin position="858"/>
        <end position="882"/>
    </location>
</feature>
<comment type="catalytic activity">
    <reaction evidence="1">
        <text>Thiol-dependent hydrolysis of ester, thioester, amide, peptide and isopeptide bonds formed by the C-terminal Gly of ubiquitin (a 76-residue protein attached to proteins as an intracellular targeting signal).</text>
        <dbReference type="EC" id="3.4.19.12"/>
    </reaction>
</comment>
<evidence type="ECO:0000256" key="3">
    <source>
        <dbReference type="ARBA" id="ARBA00022670"/>
    </source>
</evidence>
<dbReference type="PANTHER" id="PTHR14843">
    <property type="entry name" value="DEUBIQUITINATING PROTEIN VCIP135"/>
    <property type="match status" value="1"/>
</dbReference>
<dbReference type="InterPro" id="IPR039087">
    <property type="entry name" value="VCPIP1"/>
</dbReference>
<dbReference type="Proteomes" id="UP000735302">
    <property type="component" value="Unassembled WGS sequence"/>
</dbReference>
<protein>
    <recommendedName>
        <fullName evidence="2">ubiquitinyl hydrolase 1</fullName>
        <ecNumber evidence="2">3.4.19.12</ecNumber>
    </recommendedName>
</protein>
<keyword evidence="10" id="KW-1185">Reference proteome</keyword>
<evidence type="ECO:0000256" key="7">
    <source>
        <dbReference type="SAM" id="MobiDB-lite"/>
    </source>
</evidence>
<keyword evidence="5" id="KW-0378">Hydrolase</keyword>
<feature type="region of interest" description="Disordered" evidence="7">
    <location>
        <begin position="1008"/>
        <end position="1054"/>
    </location>
</feature>
<feature type="region of interest" description="Disordered" evidence="7">
    <location>
        <begin position="624"/>
        <end position="677"/>
    </location>
</feature>
<dbReference type="GO" id="GO:0016567">
    <property type="term" value="P:protein ubiquitination"/>
    <property type="evidence" value="ECO:0007669"/>
    <property type="project" value="InterPro"/>
</dbReference>
<dbReference type="Gene3D" id="3.10.20.90">
    <property type="entry name" value="Phosphatidylinositol 3-kinase Catalytic Subunit, Chain A, domain 1"/>
    <property type="match status" value="1"/>
</dbReference>